<dbReference type="Proteomes" id="UP000177967">
    <property type="component" value="Unassembled WGS sequence"/>
</dbReference>
<evidence type="ECO:0000313" key="14">
    <source>
        <dbReference type="Proteomes" id="UP000177967"/>
    </source>
</evidence>
<accession>A0A1G1UY76</accession>
<proteinExistence type="inferred from homology"/>
<protein>
    <recommendedName>
        <fullName evidence="1 9">Valine--tRNA ligase</fullName>
        <ecNumber evidence="1 9">6.1.1.9</ecNumber>
    </recommendedName>
</protein>
<keyword evidence="2" id="KW-0963">Cytoplasm</keyword>
<dbReference type="InterPro" id="IPR033705">
    <property type="entry name" value="Anticodon_Ia_Val"/>
</dbReference>
<dbReference type="Pfam" id="PF00133">
    <property type="entry name" value="tRNA-synt_1"/>
    <property type="match status" value="1"/>
</dbReference>
<dbReference type="PRINTS" id="PR00986">
    <property type="entry name" value="TRNASYNTHVAL"/>
</dbReference>
<evidence type="ECO:0000256" key="7">
    <source>
        <dbReference type="ARBA" id="ARBA00023146"/>
    </source>
</evidence>
<dbReference type="NCBIfam" id="NF004349">
    <property type="entry name" value="PRK05729.1"/>
    <property type="match status" value="1"/>
</dbReference>
<dbReference type="GO" id="GO:0005524">
    <property type="term" value="F:ATP binding"/>
    <property type="evidence" value="ECO:0007669"/>
    <property type="project" value="UniProtKB-KW"/>
</dbReference>
<dbReference type="CDD" id="cd07962">
    <property type="entry name" value="Anticodon_Ia_Val"/>
    <property type="match status" value="1"/>
</dbReference>
<evidence type="ECO:0000256" key="3">
    <source>
        <dbReference type="ARBA" id="ARBA00022598"/>
    </source>
</evidence>
<dbReference type="GO" id="GO:0005829">
    <property type="term" value="C:cytosol"/>
    <property type="evidence" value="ECO:0007669"/>
    <property type="project" value="TreeGrafter"/>
</dbReference>
<organism evidence="13 14">
    <name type="scientific">Candidatus Blackburnbacteria bacterium RIFCSPHIGHO2_01_FULL_43_15b</name>
    <dbReference type="NCBI Taxonomy" id="1797513"/>
    <lineage>
        <taxon>Bacteria</taxon>
        <taxon>Candidatus Blackburniibacteriota</taxon>
    </lineage>
</organism>
<dbReference type="InterPro" id="IPR009080">
    <property type="entry name" value="tRNAsynth_Ia_anticodon-bd"/>
</dbReference>
<dbReference type="InterPro" id="IPR001412">
    <property type="entry name" value="aa-tRNA-synth_I_CS"/>
</dbReference>
<evidence type="ECO:0000256" key="10">
    <source>
        <dbReference type="RuleBase" id="RU363035"/>
    </source>
</evidence>
<evidence type="ECO:0000259" key="11">
    <source>
        <dbReference type="Pfam" id="PF00133"/>
    </source>
</evidence>
<evidence type="ECO:0000256" key="8">
    <source>
        <dbReference type="ARBA" id="ARBA00047552"/>
    </source>
</evidence>
<comment type="catalytic activity">
    <reaction evidence="8">
        <text>tRNA(Val) + L-valine + ATP = L-valyl-tRNA(Val) + AMP + diphosphate</text>
        <dbReference type="Rhea" id="RHEA:10704"/>
        <dbReference type="Rhea" id="RHEA-COMP:9672"/>
        <dbReference type="Rhea" id="RHEA-COMP:9708"/>
        <dbReference type="ChEBI" id="CHEBI:30616"/>
        <dbReference type="ChEBI" id="CHEBI:33019"/>
        <dbReference type="ChEBI" id="CHEBI:57762"/>
        <dbReference type="ChEBI" id="CHEBI:78442"/>
        <dbReference type="ChEBI" id="CHEBI:78537"/>
        <dbReference type="ChEBI" id="CHEBI:456215"/>
        <dbReference type="EC" id="6.1.1.9"/>
    </reaction>
</comment>
<dbReference type="PANTHER" id="PTHR11946:SF93">
    <property type="entry name" value="VALINE--TRNA LIGASE, CHLOROPLASTIC_MITOCHONDRIAL 2"/>
    <property type="match status" value="1"/>
</dbReference>
<keyword evidence="3 10" id="KW-0436">Ligase</keyword>
<comment type="similarity">
    <text evidence="10">Belongs to the class-I aminoacyl-tRNA synthetase family.</text>
</comment>
<dbReference type="GO" id="GO:0002161">
    <property type="term" value="F:aminoacyl-tRNA deacylase activity"/>
    <property type="evidence" value="ECO:0007669"/>
    <property type="project" value="InterPro"/>
</dbReference>
<dbReference type="InterPro" id="IPR002303">
    <property type="entry name" value="Valyl-tRNA_ligase"/>
</dbReference>
<dbReference type="PANTHER" id="PTHR11946">
    <property type="entry name" value="VALYL-TRNA SYNTHETASES"/>
    <property type="match status" value="1"/>
</dbReference>
<evidence type="ECO:0000256" key="5">
    <source>
        <dbReference type="ARBA" id="ARBA00022840"/>
    </source>
</evidence>
<evidence type="ECO:0000256" key="1">
    <source>
        <dbReference type="ARBA" id="ARBA00013169"/>
    </source>
</evidence>
<keyword evidence="4 10" id="KW-0547">Nucleotide-binding</keyword>
<keyword evidence="6 10" id="KW-0648">Protein biosynthesis</keyword>
<gene>
    <name evidence="13" type="ORF">A2782_03730</name>
</gene>
<reference evidence="13 14" key="1">
    <citation type="journal article" date="2016" name="Nat. Commun.">
        <title>Thousands of microbial genomes shed light on interconnected biogeochemical processes in an aquifer system.</title>
        <authorList>
            <person name="Anantharaman K."/>
            <person name="Brown C.T."/>
            <person name="Hug L.A."/>
            <person name="Sharon I."/>
            <person name="Castelle C.J."/>
            <person name="Probst A.J."/>
            <person name="Thomas B.C."/>
            <person name="Singh A."/>
            <person name="Wilkins M.J."/>
            <person name="Karaoz U."/>
            <person name="Brodie E.L."/>
            <person name="Williams K.H."/>
            <person name="Hubbard S.S."/>
            <person name="Banfield J.F."/>
        </authorList>
    </citation>
    <scope>NUCLEOTIDE SEQUENCE [LARGE SCALE GENOMIC DNA]</scope>
</reference>
<dbReference type="SUPFAM" id="SSF47323">
    <property type="entry name" value="Anticodon-binding domain of a subclass of class I aminoacyl-tRNA synthetases"/>
    <property type="match status" value="1"/>
</dbReference>
<evidence type="ECO:0000256" key="2">
    <source>
        <dbReference type="ARBA" id="ARBA00022490"/>
    </source>
</evidence>
<evidence type="ECO:0000256" key="6">
    <source>
        <dbReference type="ARBA" id="ARBA00022917"/>
    </source>
</evidence>
<dbReference type="InterPro" id="IPR014729">
    <property type="entry name" value="Rossmann-like_a/b/a_fold"/>
</dbReference>
<feature type="domain" description="Aminoacyl-tRNA synthetase class Ia" evidence="11">
    <location>
        <begin position="26"/>
        <end position="603"/>
    </location>
</feature>
<dbReference type="Gene3D" id="1.10.730.10">
    <property type="entry name" value="Isoleucyl-tRNA Synthetase, Domain 1"/>
    <property type="match status" value="1"/>
</dbReference>
<dbReference type="STRING" id="1797513.A2782_03730"/>
<evidence type="ECO:0000256" key="9">
    <source>
        <dbReference type="NCBIfam" id="TIGR00422"/>
    </source>
</evidence>
<dbReference type="AlphaFoldDB" id="A0A1G1UY76"/>
<dbReference type="Gene3D" id="3.40.50.620">
    <property type="entry name" value="HUPs"/>
    <property type="match status" value="2"/>
</dbReference>
<evidence type="ECO:0000313" key="13">
    <source>
        <dbReference type="EMBL" id="OGY08097.1"/>
    </source>
</evidence>
<feature type="domain" description="Methionyl/Valyl/Leucyl/Isoleucyl-tRNA synthetase anticodon-binding" evidence="12">
    <location>
        <begin position="651"/>
        <end position="747"/>
    </location>
</feature>
<dbReference type="SUPFAM" id="SSF50677">
    <property type="entry name" value="ValRS/IleRS/LeuRS editing domain"/>
    <property type="match status" value="1"/>
</dbReference>
<dbReference type="EMBL" id="MHBW01000031">
    <property type="protein sequence ID" value="OGY08097.1"/>
    <property type="molecule type" value="Genomic_DNA"/>
</dbReference>
<keyword evidence="7 10" id="KW-0030">Aminoacyl-tRNA synthetase</keyword>
<dbReference type="EC" id="6.1.1.9" evidence="1 9"/>
<dbReference type="InterPro" id="IPR002300">
    <property type="entry name" value="aa-tRNA-synth_Ia"/>
</dbReference>
<dbReference type="PROSITE" id="PS00178">
    <property type="entry name" value="AA_TRNA_LIGASE_I"/>
    <property type="match status" value="1"/>
</dbReference>
<dbReference type="InterPro" id="IPR009008">
    <property type="entry name" value="Val/Leu/Ile-tRNA-synth_edit"/>
</dbReference>
<dbReference type="InterPro" id="IPR013155">
    <property type="entry name" value="M/V/L/I-tRNA-synth_anticd-bd"/>
</dbReference>
<name>A0A1G1UY76_9BACT</name>
<dbReference type="GO" id="GO:0006438">
    <property type="term" value="P:valyl-tRNA aminoacylation"/>
    <property type="evidence" value="ECO:0007669"/>
    <property type="project" value="UniProtKB-UniRule"/>
</dbReference>
<dbReference type="Pfam" id="PF08264">
    <property type="entry name" value="Anticodon_1"/>
    <property type="match status" value="1"/>
</dbReference>
<sequence length="749" mass="87117">MRGFLLRVTLKHMDKNQDQLNKEKEIYEFWESQGFFRADPNSSKKPYSLLMPPPNLTGDLHLGHAMQHAILDALARYKRMQGYDVLLLPGVDHAGIQFEGTFNKILEKEGLSKHKLGREDWLKRAWKFKDEVYKSFHNTWTVLGISADWSREVFTFEPRIQKAVFHEFKSFWEQGLLYKGAYIVQWCPKCGTAIEDLEMEYLEKEEELYFVRYVIASESEAISKDQGGSPRDDVIVVATARPETIYADTGIAVYPNHAKYSEFIGKKAVNPLTGALIPIFEDKRVDPEFGTGALKITPGHDPLDYQIGKDHNLPMLHAIDKTGRTNQLTQDLSGLKIEEARLKTTEKLEANDALEKVENYTHSVPICERCKTTVEPLISEEWFIKMEPLAKKALEHIGEINFYPENYQKILTDWLENIHDWCISRSLWWGHRIPVWYCIKCNPGKLVGKDKEIMVSFEEPTRECTSCGKKHWAQDEQVFDTWFSSGMWPITTLGWPRLDEAGSEGGPEETREIKRYFPWDFEITAPEIKYLWIARMIMLSLWFKNEIPFKHMFFHGMLRPLTGAKFSKSLGNAVYPNELRDAWGTDAVRMTLYTYAAPGRDSRTSKQLMDDRAKNFRNFGNKLRNITHFIVDLKTSDVTASEARQSQHEDDLWILDELDKTTREVTKNIESFQLHLATEELYDFIWHKFADVYIEKSKSRRTAAQPTLEYVLDSSLRLLHPFMPFLTEELWQKLGNKESIMLTSWPAIK</sequence>
<evidence type="ECO:0000259" key="12">
    <source>
        <dbReference type="Pfam" id="PF08264"/>
    </source>
</evidence>
<keyword evidence="5 10" id="KW-0067">ATP-binding</keyword>
<dbReference type="NCBIfam" id="TIGR00422">
    <property type="entry name" value="valS"/>
    <property type="match status" value="1"/>
</dbReference>
<comment type="caution">
    <text evidence="13">The sequence shown here is derived from an EMBL/GenBank/DDBJ whole genome shotgun (WGS) entry which is preliminary data.</text>
</comment>
<evidence type="ECO:0000256" key="4">
    <source>
        <dbReference type="ARBA" id="ARBA00022741"/>
    </source>
</evidence>
<dbReference type="GO" id="GO:0004832">
    <property type="term" value="F:valine-tRNA ligase activity"/>
    <property type="evidence" value="ECO:0007669"/>
    <property type="project" value="UniProtKB-UniRule"/>
</dbReference>
<dbReference type="SUPFAM" id="SSF52374">
    <property type="entry name" value="Nucleotidylyl transferase"/>
    <property type="match status" value="1"/>
</dbReference>